<dbReference type="STRING" id="98765.A0A2R6QEH7"/>
<gene>
    <name evidence="3" type="ORF">PHLCEN_2v3675</name>
</gene>
<feature type="domain" description="DUF6589" evidence="2">
    <location>
        <begin position="336"/>
        <end position="748"/>
    </location>
</feature>
<keyword evidence="4" id="KW-1185">Reference proteome</keyword>
<dbReference type="EMBL" id="MLYV02000361">
    <property type="protein sequence ID" value="PSS06545.1"/>
    <property type="molecule type" value="Genomic_DNA"/>
</dbReference>
<reference evidence="3 4" key="1">
    <citation type="submission" date="2018-02" db="EMBL/GenBank/DDBJ databases">
        <title>Genome sequence of the basidiomycete white-rot fungus Phlebia centrifuga.</title>
        <authorList>
            <person name="Granchi Z."/>
            <person name="Peng M."/>
            <person name="de Vries R.P."/>
            <person name="Hilden K."/>
            <person name="Makela M.R."/>
            <person name="Grigoriev I."/>
            <person name="Riley R."/>
        </authorList>
    </citation>
    <scope>NUCLEOTIDE SEQUENCE [LARGE SCALE GENOMIC DNA]</scope>
    <source>
        <strain evidence="3 4">FBCC195</strain>
    </source>
</reference>
<name>A0A2R6QEH7_9APHY</name>
<dbReference type="Pfam" id="PF20231">
    <property type="entry name" value="DUF6589"/>
    <property type="match status" value="1"/>
</dbReference>
<feature type="region of interest" description="Disordered" evidence="1">
    <location>
        <begin position="1"/>
        <end position="25"/>
    </location>
</feature>
<evidence type="ECO:0000313" key="4">
    <source>
        <dbReference type="Proteomes" id="UP000186601"/>
    </source>
</evidence>
<comment type="caution">
    <text evidence="3">The sequence shown here is derived from an EMBL/GenBank/DDBJ whole genome shotgun (WGS) entry which is preliminary data.</text>
</comment>
<proteinExistence type="predicted"/>
<organism evidence="3 4">
    <name type="scientific">Hermanssonia centrifuga</name>
    <dbReference type="NCBI Taxonomy" id="98765"/>
    <lineage>
        <taxon>Eukaryota</taxon>
        <taxon>Fungi</taxon>
        <taxon>Dikarya</taxon>
        <taxon>Basidiomycota</taxon>
        <taxon>Agaricomycotina</taxon>
        <taxon>Agaricomycetes</taxon>
        <taxon>Polyporales</taxon>
        <taxon>Meruliaceae</taxon>
        <taxon>Hermanssonia</taxon>
    </lineage>
</organism>
<dbReference type="OrthoDB" id="2980978at2759"/>
<evidence type="ECO:0000256" key="1">
    <source>
        <dbReference type="SAM" id="MobiDB-lite"/>
    </source>
</evidence>
<evidence type="ECO:0000313" key="3">
    <source>
        <dbReference type="EMBL" id="PSS06545.1"/>
    </source>
</evidence>
<dbReference type="Proteomes" id="UP000186601">
    <property type="component" value="Unassembled WGS sequence"/>
</dbReference>
<protein>
    <recommendedName>
        <fullName evidence="2">DUF6589 domain-containing protein</fullName>
    </recommendedName>
</protein>
<dbReference type="InterPro" id="IPR046496">
    <property type="entry name" value="DUF6589"/>
</dbReference>
<evidence type="ECO:0000259" key="2">
    <source>
        <dbReference type="Pfam" id="PF20231"/>
    </source>
</evidence>
<sequence length="825" mass="94632">MSQTMNQDEDLDADDNERYPDEIESEPFVYSDATRTRTHSSLPALDRTAAFRQFLDAQPPEDIARRCREAIRYMADNLKLDITLLLFYISWNLPETTEDKVIQYARTALMWSDELPSIIKNWHRPPRKHGVGVRTKAASTALESWAEEITKRKINEEMRLLGPYMRLKPSEISPENLLSITMADTIQTVQTHAPTMWSLCRSASYTPIQEMKNAKKNPDLVLPRMLGLYFKACGTSAKGLDTLHALGISISQKAIHDTVNAISCSAQQSLRKDILQYPYGGLHDNLNQQIRVYEQRLSNQSHFDSGTAATIFIIKDPSAVAPSNRAYQAQLEIGSSNPITFLTIVKLDHSASHRLRSQAIFRILSILKDAPPFGFNTYEHKDSEIFNRPPPVFQLPTGPLTAITQYMLDTIHIDQSSYEGNEACLGEWNRQTGQDSLEAQKKMGTEKLVVWIGDQLTTSRIRGIKRYHRQDLNASERYEYLLEHPGWFHTQITEGHSFHNQYYGTSAALGLKHDFDLLKRKGLGAPSTQGNFHHNINEALTHIAEARFRDLWCVAGGVQTLNELQNRSPEELEALANQILDNYASTRALDKQRSLPRQDDILIQAIQFNRDILPFLDLDDAIKTGDVGRIRDLLPRLLFRFIGGGNSNYVTECLELLQGLEREWPEDLKQFILKYCWLANTTGRPGLFLPFDMLQEHNIRDIKHTFASMGPYATWDYIKRISASIPTQRRIKDHVEHEINHFFRGKSHTSPEKEEDVALLQSSYSMTKMHYYNPRRQLHATDKVEDYIAKGADFSTLKRTVNNWAEKRKIKKAKTEDWTFGYNEE</sequence>
<accession>A0A2R6QEH7</accession>
<dbReference type="AlphaFoldDB" id="A0A2R6QEH7"/>